<dbReference type="PANTHER" id="PTHR40661">
    <property type="match status" value="1"/>
</dbReference>
<dbReference type="InterPro" id="IPR015927">
    <property type="entry name" value="Peptidase_S24_S26A/B/C"/>
</dbReference>
<dbReference type="InterPro" id="IPR039418">
    <property type="entry name" value="LexA-like"/>
</dbReference>
<sequence>MWRLAMSELPAKYRFCRLESKEKRDPLGLDFVYPPRMEMRNWIRSARKKADLTQEQLGEKLGVTKGNVSAWENGRHEPSYAQIQEISVITKYPMPDSQPGISPTVALESKDVAERVQEMLTETGMDAAAFAAKVQIPLERVESWLKGSAITVADAVAIQNAFGYNSAWVLARVGEKKAAIQYNDEYRPKALGKRKALAVKGMAQLGDNGFWAALEYPVGHGDGYIDWPTSDPNAYAIECSGDSMRPRIKHGEFVIIEPNHPFQPGDEVLVASKDGRVMVKELAYKAAGRYHLLSVNEAHGKVTLEEADIDHIHYVAGIAKPSMWRPD</sequence>
<dbReference type="SUPFAM" id="SSF51306">
    <property type="entry name" value="LexA/Signal peptidase"/>
    <property type="match status" value="1"/>
</dbReference>
<dbReference type="Proteomes" id="UP000236649">
    <property type="component" value="Chromosome 1"/>
</dbReference>
<accession>A0AAN1J8W0</accession>
<evidence type="ECO:0000259" key="4">
    <source>
        <dbReference type="PROSITE" id="PS50943"/>
    </source>
</evidence>
<dbReference type="CDD" id="cd00093">
    <property type="entry name" value="HTH_XRE"/>
    <property type="match status" value="1"/>
</dbReference>
<keyword evidence="3" id="KW-0804">Transcription</keyword>
<proteinExistence type="predicted"/>
<name>A0AAN1J8W0_9BURK</name>
<dbReference type="InterPro" id="IPR036286">
    <property type="entry name" value="LexA/Signal_pep-like_sf"/>
</dbReference>
<dbReference type="KEGG" id="phs:C2L64_09605"/>
<evidence type="ECO:0000313" key="6">
    <source>
        <dbReference type="Proteomes" id="UP000236649"/>
    </source>
</evidence>
<dbReference type="SMART" id="SM00530">
    <property type="entry name" value="HTH_XRE"/>
    <property type="match status" value="2"/>
</dbReference>
<dbReference type="PROSITE" id="PS50943">
    <property type="entry name" value="HTH_CROC1"/>
    <property type="match status" value="1"/>
</dbReference>
<dbReference type="PANTHER" id="PTHR40661:SF3">
    <property type="entry name" value="FELS-1 PROPHAGE TRANSCRIPTIONAL REGULATOR"/>
    <property type="match status" value="1"/>
</dbReference>
<feature type="domain" description="HTH cro/C1-type" evidence="4">
    <location>
        <begin position="43"/>
        <end position="97"/>
    </location>
</feature>
<dbReference type="Pfam" id="PF00717">
    <property type="entry name" value="Peptidase_S24"/>
    <property type="match status" value="1"/>
</dbReference>
<dbReference type="CDD" id="cd06529">
    <property type="entry name" value="S24_LexA-like"/>
    <property type="match status" value="1"/>
</dbReference>
<dbReference type="Gene3D" id="1.10.260.40">
    <property type="entry name" value="lambda repressor-like DNA-binding domains"/>
    <property type="match status" value="1"/>
</dbReference>
<dbReference type="InterPro" id="IPR001387">
    <property type="entry name" value="Cro/C1-type_HTH"/>
</dbReference>
<evidence type="ECO:0000313" key="5">
    <source>
        <dbReference type="EMBL" id="AUT68552.1"/>
    </source>
</evidence>
<gene>
    <name evidence="5" type="ORF">C2L64_09605</name>
</gene>
<reference evidence="5 6" key="1">
    <citation type="submission" date="2018-01" db="EMBL/GenBank/DDBJ databases">
        <title>Species boundaries and ecological features among Paraburkholderia terrae DSMZ17804T, P. hospita DSMZ17164T and P. caribensis DSMZ13236T.</title>
        <authorList>
            <person name="Pratama A.A."/>
        </authorList>
    </citation>
    <scope>NUCLEOTIDE SEQUENCE [LARGE SCALE GENOMIC DNA]</scope>
    <source>
        <strain evidence="5 6">DSM 17164</strain>
    </source>
</reference>
<evidence type="ECO:0000256" key="3">
    <source>
        <dbReference type="ARBA" id="ARBA00023163"/>
    </source>
</evidence>
<dbReference type="EMBL" id="CP026105">
    <property type="protein sequence ID" value="AUT68552.1"/>
    <property type="molecule type" value="Genomic_DNA"/>
</dbReference>
<keyword evidence="2" id="KW-0238">DNA-binding</keyword>
<evidence type="ECO:0000256" key="2">
    <source>
        <dbReference type="ARBA" id="ARBA00023125"/>
    </source>
</evidence>
<dbReference type="Gene3D" id="2.10.109.10">
    <property type="entry name" value="Umud Fragment, subunit A"/>
    <property type="match status" value="1"/>
</dbReference>
<dbReference type="InterPro" id="IPR010982">
    <property type="entry name" value="Lambda_DNA-bd_dom_sf"/>
</dbReference>
<dbReference type="AlphaFoldDB" id="A0AAN1J8W0"/>
<protein>
    <submittedName>
        <fullName evidence="5">XRE family transcriptional regulator</fullName>
    </submittedName>
</protein>
<dbReference type="SUPFAM" id="SSF47413">
    <property type="entry name" value="lambda repressor-like DNA-binding domains"/>
    <property type="match status" value="1"/>
</dbReference>
<organism evidence="5 6">
    <name type="scientific">Paraburkholderia hospita</name>
    <dbReference type="NCBI Taxonomy" id="169430"/>
    <lineage>
        <taxon>Bacteria</taxon>
        <taxon>Pseudomonadati</taxon>
        <taxon>Pseudomonadota</taxon>
        <taxon>Betaproteobacteria</taxon>
        <taxon>Burkholderiales</taxon>
        <taxon>Burkholderiaceae</taxon>
        <taxon>Paraburkholderia</taxon>
    </lineage>
</organism>
<dbReference type="Pfam" id="PF01381">
    <property type="entry name" value="HTH_3"/>
    <property type="match status" value="1"/>
</dbReference>
<evidence type="ECO:0000256" key="1">
    <source>
        <dbReference type="ARBA" id="ARBA00023015"/>
    </source>
</evidence>
<dbReference type="GO" id="GO:0003677">
    <property type="term" value="F:DNA binding"/>
    <property type="evidence" value="ECO:0007669"/>
    <property type="project" value="UniProtKB-KW"/>
</dbReference>
<keyword evidence="1" id="KW-0805">Transcription regulation</keyword>